<proteinExistence type="predicted"/>
<comment type="caution">
    <text evidence="2">The sequence shown here is derived from an EMBL/GenBank/DDBJ whole genome shotgun (WGS) entry which is preliminary data.</text>
</comment>
<name>A0A024GLE9_9STRA</name>
<evidence type="ECO:0000313" key="2">
    <source>
        <dbReference type="EMBL" id="CCI47708.1"/>
    </source>
</evidence>
<evidence type="ECO:0000256" key="1">
    <source>
        <dbReference type="SAM" id="MobiDB-lite"/>
    </source>
</evidence>
<dbReference type="AlphaFoldDB" id="A0A024GLE9"/>
<dbReference type="EMBL" id="CAIX01000183">
    <property type="protein sequence ID" value="CCI47708.1"/>
    <property type="molecule type" value="Genomic_DNA"/>
</dbReference>
<organism evidence="2 3">
    <name type="scientific">Albugo candida</name>
    <dbReference type="NCBI Taxonomy" id="65357"/>
    <lineage>
        <taxon>Eukaryota</taxon>
        <taxon>Sar</taxon>
        <taxon>Stramenopiles</taxon>
        <taxon>Oomycota</taxon>
        <taxon>Peronosporomycetes</taxon>
        <taxon>Albuginales</taxon>
        <taxon>Albuginaceae</taxon>
        <taxon>Albugo</taxon>
    </lineage>
</organism>
<accession>A0A024GLE9</accession>
<feature type="region of interest" description="Disordered" evidence="1">
    <location>
        <begin position="116"/>
        <end position="135"/>
    </location>
</feature>
<protein>
    <submittedName>
        <fullName evidence="2">Uncharacterized protein</fullName>
    </submittedName>
</protein>
<feature type="compositionally biased region" description="Polar residues" evidence="1">
    <location>
        <begin position="126"/>
        <end position="135"/>
    </location>
</feature>
<sequence>MAELIAGYCTVDQVSWLADVEYDKGVYIQPKRDELTISKVGNVALGVSADVKVHTVKLYRSVFCGQTCSHLDIVWKIRAKGVLMVKAKVLRTLQPSRDVILAALVDNAELNEVTPHVPQRGKLSKNRQSPQRTGVNSPIDRIGGLIFYFLESQRSHDAKSCVQTLMMNTLMSIYSVKSLPSLVSVFSQETKPEIARRSVCTVPFYAVYVFYQRFAA</sequence>
<dbReference type="Proteomes" id="UP000053237">
    <property type="component" value="Unassembled WGS sequence"/>
</dbReference>
<dbReference type="InParanoid" id="A0A024GLE9"/>
<evidence type="ECO:0000313" key="3">
    <source>
        <dbReference type="Proteomes" id="UP000053237"/>
    </source>
</evidence>
<gene>
    <name evidence="2" type="ORF">BN9_087240</name>
</gene>
<reference evidence="2 3" key="1">
    <citation type="submission" date="2012-05" db="EMBL/GenBank/DDBJ databases">
        <title>Recombination and specialization in a pathogen metapopulation.</title>
        <authorList>
            <person name="Gardiner A."/>
            <person name="Kemen E."/>
            <person name="Schultz-Larsen T."/>
            <person name="MacLean D."/>
            <person name="Van Oosterhout C."/>
            <person name="Jones J.D.G."/>
        </authorList>
    </citation>
    <scope>NUCLEOTIDE SEQUENCE [LARGE SCALE GENOMIC DNA]</scope>
    <source>
        <strain evidence="2 3">Ac Nc2</strain>
    </source>
</reference>
<keyword evidence="3" id="KW-1185">Reference proteome</keyword>